<evidence type="ECO:0000256" key="3">
    <source>
        <dbReference type="ARBA" id="ARBA00023128"/>
    </source>
</evidence>
<evidence type="ECO:0008006" key="6">
    <source>
        <dbReference type="Google" id="ProtNLM"/>
    </source>
</evidence>
<reference evidence="4 5" key="1">
    <citation type="submission" date="2015-07" db="EMBL/GenBank/DDBJ databases">
        <title>The genome of the fungus Escovopsis weberi, a specialized disease agent of ant agriculture.</title>
        <authorList>
            <person name="de Man T.J."/>
            <person name="Stajich J.E."/>
            <person name="Kubicek C.P."/>
            <person name="Chenthamara K."/>
            <person name="Atanasova L."/>
            <person name="Druzhinina I.S."/>
            <person name="Birnbaum S."/>
            <person name="Barribeau S.M."/>
            <person name="Teiling C."/>
            <person name="Suen G."/>
            <person name="Currie C."/>
            <person name="Gerardo N.M."/>
        </authorList>
    </citation>
    <scope>NUCLEOTIDE SEQUENCE [LARGE SCALE GENOMIC DNA]</scope>
</reference>
<dbReference type="Pfam" id="PF12921">
    <property type="entry name" value="ATP13"/>
    <property type="match status" value="1"/>
</dbReference>
<gene>
    <name evidence="4" type="ORF">ESCO_004518</name>
</gene>
<evidence type="ECO:0000313" key="4">
    <source>
        <dbReference type="EMBL" id="KOS20886.1"/>
    </source>
</evidence>
<dbReference type="InterPro" id="IPR024319">
    <property type="entry name" value="ATPase_expression_mit"/>
</dbReference>
<keyword evidence="3" id="KW-0496">Mitochondrion</keyword>
<evidence type="ECO:0000256" key="1">
    <source>
        <dbReference type="ARBA" id="ARBA00004173"/>
    </source>
</evidence>
<dbReference type="EMBL" id="LGSR01000013">
    <property type="protein sequence ID" value="KOS20886.1"/>
    <property type="molecule type" value="Genomic_DNA"/>
</dbReference>
<keyword evidence="2" id="KW-0809">Transit peptide</keyword>
<evidence type="ECO:0000313" key="5">
    <source>
        <dbReference type="Proteomes" id="UP000053831"/>
    </source>
</evidence>
<dbReference type="AlphaFoldDB" id="A0A0M8MWQ1"/>
<dbReference type="Proteomes" id="UP000053831">
    <property type="component" value="Unassembled WGS sequence"/>
</dbReference>
<organism evidence="4 5">
    <name type="scientific">Escovopsis weberi</name>
    <dbReference type="NCBI Taxonomy" id="150374"/>
    <lineage>
        <taxon>Eukaryota</taxon>
        <taxon>Fungi</taxon>
        <taxon>Dikarya</taxon>
        <taxon>Ascomycota</taxon>
        <taxon>Pezizomycotina</taxon>
        <taxon>Sordariomycetes</taxon>
        <taxon>Hypocreomycetidae</taxon>
        <taxon>Hypocreales</taxon>
        <taxon>Hypocreaceae</taxon>
        <taxon>Escovopsis</taxon>
    </lineage>
</organism>
<dbReference type="GO" id="GO:0005739">
    <property type="term" value="C:mitochondrion"/>
    <property type="evidence" value="ECO:0007669"/>
    <property type="project" value="UniProtKB-SubCell"/>
</dbReference>
<accession>A0A0M8MWQ1</accession>
<evidence type="ECO:0000256" key="2">
    <source>
        <dbReference type="ARBA" id="ARBA00022946"/>
    </source>
</evidence>
<name>A0A0M8MWQ1_ESCWE</name>
<dbReference type="OrthoDB" id="185373at2759"/>
<sequence>MPRPQRRDIASIHKAFIAWTDLLIESTREDGFELPSPERAALAREQVQSLPGPTLSEILRSIDPLNSPYDIANGLFFSQGQTQFFDLSNLIDPFGVRRLHRKIMLGMESLMRIRAGSRLGLLPHDYQVFMRCAGAAMDYERAKTFWAAMASHGLSRARTGASWTDFIKARFVTEPLYYQFDRSRMAVMARDLYRSRSVIPMAVVKRLERLRLSVDAFRRQPWNRRPDQPDEDVRRLFRRRGDYKAFKNHWIRAAYYGHEMDEDLLCVSMIAFARSSSLASIRSLILLQYFGVTITNVFDPSQTTISGGHDLPPGSLIRPTAKFLDALVESFGSMSHIALGSRLLEFFSRKYDIPIPHATWSNLLNWAYVCASKPFRPMRRIHGSYPSTAVSSHDVRQIWTIMTSAPYNVEPTFDDLNCFIKTLILQHHFMAAVTMIKESAIPMYNALAREFEAALLDEVLQLDAVATKSNAHPHYNAPGNQAIQRAIHRRERAQLLKDRAHQQITSLFVRILKMAGRRHTHRSGSFPNKVIPRLIRQHPDFFPSQVRFRTSQGEVVLHRPGVVERFKWVPTFRTVRAQRRAGWTVMGIEGSDHKDFAWPTTPALRLREWVRRPVKRKPLGPPPLLTEDRRWWEKLEQHLML</sequence>
<keyword evidence="5" id="KW-1185">Reference proteome</keyword>
<proteinExistence type="predicted"/>
<dbReference type="STRING" id="150374.A0A0M8MWQ1"/>
<protein>
    <recommendedName>
        <fullName evidence="6">Pentatricopeptide repeat domain-containing protein</fullName>
    </recommendedName>
</protein>
<comment type="subcellular location">
    <subcellularLocation>
        <location evidence="1">Mitochondrion</location>
    </subcellularLocation>
</comment>
<comment type="caution">
    <text evidence="4">The sequence shown here is derived from an EMBL/GenBank/DDBJ whole genome shotgun (WGS) entry which is preliminary data.</text>
</comment>